<keyword evidence="12 13" id="KW-0472">Membrane</keyword>
<evidence type="ECO:0000256" key="8">
    <source>
        <dbReference type="ARBA" id="ARBA00022777"/>
    </source>
</evidence>
<keyword evidence="8 15" id="KW-0418">Kinase</keyword>
<reference evidence="15 16" key="1">
    <citation type="submission" date="2020-12" db="EMBL/GenBank/DDBJ databases">
        <title>Oil enriched cultivation method for isolating marine PHA-producing bacteria.</title>
        <authorList>
            <person name="Zheng W."/>
            <person name="Yu S."/>
            <person name="Huang Y."/>
        </authorList>
    </citation>
    <scope>NUCLEOTIDE SEQUENCE [LARGE SCALE GENOMIC DNA]</scope>
    <source>
        <strain evidence="15 16">SY-2-6</strain>
    </source>
</reference>
<organism evidence="15 16">
    <name type="scientific">Halobacillus kuroshimensis</name>
    <dbReference type="NCBI Taxonomy" id="302481"/>
    <lineage>
        <taxon>Bacteria</taxon>
        <taxon>Bacillati</taxon>
        <taxon>Bacillota</taxon>
        <taxon>Bacilli</taxon>
        <taxon>Bacillales</taxon>
        <taxon>Bacillaceae</taxon>
        <taxon>Halobacillus</taxon>
    </lineage>
</organism>
<protein>
    <recommendedName>
        <fullName evidence="3">histidine kinase</fullName>
        <ecNumber evidence="3">2.7.13.3</ecNumber>
    </recommendedName>
</protein>
<dbReference type="InterPro" id="IPR050351">
    <property type="entry name" value="BphY/WalK/GraS-like"/>
</dbReference>
<evidence type="ECO:0000256" key="13">
    <source>
        <dbReference type="SAM" id="Phobius"/>
    </source>
</evidence>
<keyword evidence="6 13" id="KW-0812">Transmembrane</keyword>
<evidence type="ECO:0000259" key="14">
    <source>
        <dbReference type="PROSITE" id="PS50109"/>
    </source>
</evidence>
<dbReference type="InterPro" id="IPR004358">
    <property type="entry name" value="Sig_transdc_His_kin-like_C"/>
</dbReference>
<keyword evidence="4" id="KW-1003">Cell membrane</keyword>
<feature type="domain" description="Histidine kinase" evidence="14">
    <location>
        <begin position="121"/>
        <end position="326"/>
    </location>
</feature>
<dbReference type="SUPFAM" id="SSF55874">
    <property type="entry name" value="ATPase domain of HSP90 chaperone/DNA topoisomerase II/histidine kinase"/>
    <property type="match status" value="1"/>
</dbReference>
<evidence type="ECO:0000256" key="12">
    <source>
        <dbReference type="ARBA" id="ARBA00023136"/>
    </source>
</evidence>
<feature type="transmembrane region" description="Helical" evidence="13">
    <location>
        <begin position="12"/>
        <end position="29"/>
    </location>
</feature>
<keyword evidence="9" id="KW-0067">ATP-binding</keyword>
<evidence type="ECO:0000256" key="7">
    <source>
        <dbReference type="ARBA" id="ARBA00022741"/>
    </source>
</evidence>
<evidence type="ECO:0000256" key="4">
    <source>
        <dbReference type="ARBA" id="ARBA00022475"/>
    </source>
</evidence>
<comment type="subcellular location">
    <subcellularLocation>
        <location evidence="2">Cell membrane</location>
        <topology evidence="2">Multi-pass membrane protein</topology>
    </subcellularLocation>
</comment>
<dbReference type="InterPro" id="IPR036890">
    <property type="entry name" value="HATPase_C_sf"/>
</dbReference>
<keyword evidence="16" id="KW-1185">Reference proteome</keyword>
<keyword evidence="7" id="KW-0547">Nucleotide-binding</keyword>
<sequence>MIFTYMRERLSWILLFVSLQLLALLIGYLDSSLPFRAVTYYVFLSLIIFSVFLILRFQKETRFYKRLEERDNDLDLTTIPEAESPLESVIETSIREQLERLKKEAAHHHDLLQEEKDDLLGWIHEVKTPMTAMKLMIEGIEDYPLRSRLTYEWMRIHLLLDQQLHRKRIPFIENDLYIEETALEPLLFSEIKTLRSWCMQKGIGFDLELNQKSVLTDAKWLSFIIRQLLSNAIKYSTSSDITVTSGRKSGRSFVTIIDQGRGIAAQDIPRIFEKGFTSTTDHYNEAASGMGLYLVDRIRRPLNIELDVQSQPGLGSMFTLWFPEPNTFTKIRNSPELPRV</sequence>
<dbReference type="SMART" id="SM00387">
    <property type="entry name" value="HATPase_c"/>
    <property type="match status" value="1"/>
</dbReference>
<dbReference type="PROSITE" id="PS50109">
    <property type="entry name" value="HIS_KIN"/>
    <property type="match status" value="1"/>
</dbReference>
<accession>A0ABS3DY87</accession>
<dbReference type="PANTHER" id="PTHR45453">
    <property type="entry name" value="PHOSPHATE REGULON SENSOR PROTEIN PHOR"/>
    <property type="match status" value="1"/>
</dbReference>
<evidence type="ECO:0000256" key="3">
    <source>
        <dbReference type="ARBA" id="ARBA00012438"/>
    </source>
</evidence>
<keyword evidence="10 13" id="KW-1133">Transmembrane helix</keyword>
<evidence type="ECO:0000313" key="16">
    <source>
        <dbReference type="Proteomes" id="UP000663970"/>
    </source>
</evidence>
<evidence type="ECO:0000256" key="6">
    <source>
        <dbReference type="ARBA" id="ARBA00022692"/>
    </source>
</evidence>
<dbReference type="RefSeq" id="WP_206934657.1">
    <property type="nucleotide sequence ID" value="NZ_JAEKJY010000004.1"/>
</dbReference>
<evidence type="ECO:0000256" key="5">
    <source>
        <dbReference type="ARBA" id="ARBA00022679"/>
    </source>
</evidence>
<evidence type="ECO:0000256" key="11">
    <source>
        <dbReference type="ARBA" id="ARBA00023012"/>
    </source>
</evidence>
<evidence type="ECO:0000256" key="1">
    <source>
        <dbReference type="ARBA" id="ARBA00000085"/>
    </source>
</evidence>
<evidence type="ECO:0000313" key="15">
    <source>
        <dbReference type="EMBL" id="MBN8236325.1"/>
    </source>
</evidence>
<dbReference type="PANTHER" id="PTHR45453:SF2">
    <property type="entry name" value="HISTIDINE KINASE"/>
    <property type="match status" value="1"/>
</dbReference>
<gene>
    <name evidence="15" type="ORF">JF544_13745</name>
</gene>
<dbReference type="EC" id="2.7.13.3" evidence="3"/>
<name>A0ABS3DY87_9BACI</name>
<dbReference type="Pfam" id="PF02518">
    <property type="entry name" value="HATPase_c"/>
    <property type="match status" value="1"/>
</dbReference>
<evidence type="ECO:0000256" key="2">
    <source>
        <dbReference type="ARBA" id="ARBA00004651"/>
    </source>
</evidence>
<dbReference type="EMBL" id="JAEKJY010000004">
    <property type="protein sequence ID" value="MBN8236325.1"/>
    <property type="molecule type" value="Genomic_DNA"/>
</dbReference>
<dbReference type="InterPro" id="IPR005467">
    <property type="entry name" value="His_kinase_dom"/>
</dbReference>
<evidence type="ECO:0000256" key="9">
    <source>
        <dbReference type="ARBA" id="ARBA00022840"/>
    </source>
</evidence>
<comment type="caution">
    <text evidence="15">The sequence shown here is derived from an EMBL/GenBank/DDBJ whole genome shotgun (WGS) entry which is preliminary data.</text>
</comment>
<dbReference type="PRINTS" id="PR00344">
    <property type="entry name" value="BCTRLSENSOR"/>
</dbReference>
<dbReference type="InterPro" id="IPR003594">
    <property type="entry name" value="HATPase_dom"/>
</dbReference>
<comment type="catalytic activity">
    <reaction evidence="1">
        <text>ATP + protein L-histidine = ADP + protein N-phospho-L-histidine.</text>
        <dbReference type="EC" id="2.7.13.3"/>
    </reaction>
</comment>
<proteinExistence type="predicted"/>
<dbReference type="Gene3D" id="3.30.565.10">
    <property type="entry name" value="Histidine kinase-like ATPase, C-terminal domain"/>
    <property type="match status" value="1"/>
</dbReference>
<dbReference type="Proteomes" id="UP000663970">
    <property type="component" value="Unassembled WGS sequence"/>
</dbReference>
<dbReference type="GO" id="GO:0016301">
    <property type="term" value="F:kinase activity"/>
    <property type="evidence" value="ECO:0007669"/>
    <property type="project" value="UniProtKB-KW"/>
</dbReference>
<keyword evidence="5" id="KW-0808">Transferase</keyword>
<keyword evidence="11" id="KW-0902">Two-component regulatory system</keyword>
<evidence type="ECO:0000256" key="10">
    <source>
        <dbReference type="ARBA" id="ARBA00022989"/>
    </source>
</evidence>
<feature type="transmembrane region" description="Helical" evidence="13">
    <location>
        <begin position="35"/>
        <end position="57"/>
    </location>
</feature>